<dbReference type="InterPro" id="IPR010384">
    <property type="entry name" value="MtfA_fam"/>
</dbReference>
<gene>
    <name evidence="1" type="ORF">H3Z83_05400</name>
</gene>
<comment type="caution">
    <text evidence="1">The sequence shown here is derived from an EMBL/GenBank/DDBJ whole genome shotgun (WGS) entry which is preliminary data.</text>
</comment>
<dbReference type="RefSeq" id="WP_182124465.1">
    <property type="nucleotide sequence ID" value="NZ_JACGLS010000002.1"/>
</dbReference>
<dbReference type="GO" id="GO:0004177">
    <property type="term" value="F:aminopeptidase activity"/>
    <property type="evidence" value="ECO:0007669"/>
    <property type="project" value="TreeGrafter"/>
</dbReference>
<accession>A0A839AP51</accession>
<dbReference type="SUPFAM" id="SSF55486">
    <property type="entry name" value="Metalloproteases ('zincins'), catalytic domain"/>
    <property type="match status" value="1"/>
</dbReference>
<sequence length="271" mass="32182">MKHIYIIKYSAILLGFLSAGINVVESIYVYLFNKPIFVHLYLVKKKLPKKKKEFLVNNVSFYNKLSNKHKGYFEHRLTKFIRTYDFVERENFELTPEAKVLIASSYVKLTFGMRKYLTTTFDKIVVYPNNFYSLITKQYHKGEFNPAFKMIVFSWEDFLLGDVVVNDNLNLGIHEFTHALTFHGRKSKDVSARIFYSVFEEITSFMNSEENLEAIKQSNYFREYALTNKLEFVAVIMEHFFETPEDLQEKFPKLYKKIEVMLNYKSVKLNV</sequence>
<dbReference type="PANTHER" id="PTHR30164:SF2">
    <property type="entry name" value="PROTEIN MTFA"/>
    <property type="match status" value="1"/>
</dbReference>
<name>A0A839AP51_9FLAO</name>
<dbReference type="EMBL" id="JACGLS010000002">
    <property type="protein sequence ID" value="MBA6155954.1"/>
    <property type="molecule type" value="Genomic_DNA"/>
</dbReference>
<dbReference type="GO" id="GO:0008237">
    <property type="term" value="F:metallopeptidase activity"/>
    <property type="evidence" value="ECO:0007669"/>
    <property type="project" value="InterPro"/>
</dbReference>
<keyword evidence="2" id="KW-1185">Reference proteome</keyword>
<evidence type="ECO:0000313" key="2">
    <source>
        <dbReference type="Proteomes" id="UP000563906"/>
    </source>
</evidence>
<dbReference type="PANTHER" id="PTHR30164">
    <property type="entry name" value="MTFA PEPTIDASE"/>
    <property type="match status" value="1"/>
</dbReference>
<dbReference type="GO" id="GO:0005829">
    <property type="term" value="C:cytosol"/>
    <property type="evidence" value="ECO:0007669"/>
    <property type="project" value="TreeGrafter"/>
</dbReference>
<dbReference type="CDD" id="cd20170">
    <property type="entry name" value="Peptidase_M90-like"/>
    <property type="match status" value="1"/>
</dbReference>
<reference evidence="1 2" key="1">
    <citation type="submission" date="2020-07" db="EMBL/GenBank/DDBJ databases">
        <title>Bacterium isolated from marine sediment.</title>
        <authorList>
            <person name="Shang D."/>
            <person name="Du Z.-J."/>
        </authorList>
    </citation>
    <scope>NUCLEOTIDE SEQUENCE [LARGE SCALE GENOMIC DNA]</scope>
    <source>
        <strain evidence="1 2">S7007</strain>
    </source>
</reference>
<proteinExistence type="predicted"/>
<evidence type="ECO:0000313" key="1">
    <source>
        <dbReference type="EMBL" id="MBA6155954.1"/>
    </source>
</evidence>
<protein>
    <submittedName>
        <fullName evidence="1">Zinc-dependent peptidase</fullName>
    </submittedName>
</protein>
<dbReference type="InterPro" id="IPR024079">
    <property type="entry name" value="MetalloPept_cat_dom_sf"/>
</dbReference>
<organism evidence="1 2">
    <name type="scientific">Tenacibaculum pelagium</name>
    <dbReference type="NCBI Taxonomy" id="2759527"/>
    <lineage>
        <taxon>Bacteria</taxon>
        <taxon>Pseudomonadati</taxon>
        <taxon>Bacteroidota</taxon>
        <taxon>Flavobacteriia</taxon>
        <taxon>Flavobacteriales</taxon>
        <taxon>Flavobacteriaceae</taxon>
        <taxon>Tenacibaculum</taxon>
    </lineage>
</organism>
<dbReference type="Pfam" id="PF06167">
    <property type="entry name" value="Peptidase_M90"/>
    <property type="match status" value="1"/>
</dbReference>
<dbReference type="Gene3D" id="3.40.390.10">
    <property type="entry name" value="Collagenase (Catalytic Domain)"/>
    <property type="match status" value="1"/>
</dbReference>
<dbReference type="Proteomes" id="UP000563906">
    <property type="component" value="Unassembled WGS sequence"/>
</dbReference>
<dbReference type="AlphaFoldDB" id="A0A839AP51"/>